<keyword evidence="2" id="KW-1185">Reference proteome</keyword>
<comment type="caution">
    <text evidence="1">The sequence shown here is derived from an EMBL/GenBank/DDBJ whole genome shotgun (WGS) entry which is preliminary data.</text>
</comment>
<evidence type="ECO:0008006" key="3">
    <source>
        <dbReference type="Google" id="ProtNLM"/>
    </source>
</evidence>
<accession>A0A841C169</accession>
<evidence type="ECO:0000313" key="2">
    <source>
        <dbReference type="Proteomes" id="UP000587527"/>
    </source>
</evidence>
<sequence>MTQLTMNESALLWFESDVDGHSAAVTVYRDRVEWARPEYAICAKIGLSTLAVLTLGLSLLVPPARPWHRGIRHTIPARSMHAISDHRTSPTQREIIISGGAFILTLRVPQHQADTIRAALARVSMGNTEFAA</sequence>
<dbReference type="AlphaFoldDB" id="A0A841C169"/>
<dbReference type="EMBL" id="JACHMN010000003">
    <property type="protein sequence ID" value="MBB5874114.1"/>
    <property type="molecule type" value="Genomic_DNA"/>
</dbReference>
<dbReference type="RefSeq" id="WP_184845958.1">
    <property type="nucleotide sequence ID" value="NZ_JACHMN010000003.1"/>
</dbReference>
<gene>
    <name evidence="1" type="ORF">F4553_007548</name>
</gene>
<organism evidence="1 2">
    <name type="scientific">Allocatelliglobosispora scoriae</name>
    <dbReference type="NCBI Taxonomy" id="643052"/>
    <lineage>
        <taxon>Bacteria</taxon>
        <taxon>Bacillati</taxon>
        <taxon>Actinomycetota</taxon>
        <taxon>Actinomycetes</taxon>
        <taxon>Micromonosporales</taxon>
        <taxon>Micromonosporaceae</taxon>
        <taxon>Allocatelliglobosispora</taxon>
    </lineage>
</organism>
<name>A0A841C169_9ACTN</name>
<reference evidence="1 2" key="1">
    <citation type="submission" date="2020-08" db="EMBL/GenBank/DDBJ databases">
        <title>Sequencing the genomes of 1000 actinobacteria strains.</title>
        <authorList>
            <person name="Klenk H.-P."/>
        </authorList>
    </citation>
    <scope>NUCLEOTIDE SEQUENCE [LARGE SCALE GENOMIC DNA]</scope>
    <source>
        <strain evidence="1 2">DSM 45362</strain>
    </source>
</reference>
<dbReference type="Proteomes" id="UP000587527">
    <property type="component" value="Unassembled WGS sequence"/>
</dbReference>
<evidence type="ECO:0000313" key="1">
    <source>
        <dbReference type="EMBL" id="MBB5874114.1"/>
    </source>
</evidence>
<protein>
    <recommendedName>
        <fullName evidence="3">PH domain-containing protein</fullName>
    </recommendedName>
</protein>
<proteinExistence type="predicted"/>